<reference evidence="1" key="1">
    <citation type="journal article" date="2021" name="Proc. Natl. Acad. Sci. U.S.A.">
        <title>A Catalog of Tens of Thousands of Viruses from Human Metagenomes Reveals Hidden Associations with Chronic Diseases.</title>
        <authorList>
            <person name="Tisza M.J."/>
            <person name="Buck C.B."/>
        </authorList>
    </citation>
    <scope>NUCLEOTIDE SEQUENCE</scope>
    <source>
        <strain evidence="1">Ctbvd11</strain>
    </source>
</reference>
<organism evidence="1">
    <name type="scientific">Siphoviridae sp. ctbvd11</name>
    <dbReference type="NCBI Taxonomy" id="2825567"/>
    <lineage>
        <taxon>Viruses</taxon>
        <taxon>Duplodnaviria</taxon>
        <taxon>Heunggongvirae</taxon>
        <taxon>Uroviricota</taxon>
        <taxon>Caudoviricetes</taxon>
    </lineage>
</organism>
<sequence>MLYEAKEGTKAYEYIKGIVEAELQERVSYKKRIVEAIGSDFDKDIHVENNWLLTRRFRIEKILVTPEQRVKLDKRAWVKILTHRFPSGVYHYLIPNVKTEQGRAVSQVLASYNPVAGFNDVRIGLNLTESVNRPIEPFKLYFFRSRAFFYVDEPSMRFREKDETLEEISWQQFHLDFYDELNEINELKR</sequence>
<name>A0A8S5QF78_9CAUD</name>
<evidence type="ECO:0000313" key="1">
    <source>
        <dbReference type="EMBL" id="DAE17188.1"/>
    </source>
</evidence>
<proteinExistence type="predicted"/>
<accession>A0A8S5QF78</accession>
<dbReference type="EMBL" id="BK015636">
    <property type="protein sequence ID" value="DAE17188.1"/>
    <property type="molecule type" value="Genomic_DNA"/>
</dbReference>
<protein>
    <submittedName>
        <fullName evidence="1">Uncharacterized protein</fullName>
    </submittedName>
</protein>